<evidence type="ECO:0000256" key="5">
    <source>
        <dbReference type="ARBA" id="ARBA00023163"/>
    </source>
</evidence>
<keyword evidence="11" id="KW-1185">Reference proteome</keyword>
<evidence type="ECO:0000256" key="7">
    <source>
        <dbReference type="SAM" id="MobiDB-lite"/>
    </source>
</evidence>
<dbReference type="Gene3D" id="1.10.10.60">
    <property type="entry name" value="Homeodomain-like"/>
    <property type="match status" value="2"/>
</dbReference>
<dbReference type="SMART" id="SM00717">
    <property type="entry name" value="SANT"/>
    <property type="match status" value="2"/>
</dbReference>
<feature type="domain" description="Myb-like" evidence="8">
    <location>
        <begin position="9"/>
        <end position="61"/>
    </location>
</feature>
<dbReference type="EnsemblPlants" id="QL05p031937:mrna">
    <property type="protein sequence ID" value="QL05p031937:mrna"/>
    <property type="gene ID" value="QL05p031937"/>
</dbReference>
<evidence type="ECO:0000256" key="4">
    <source>
        <dbReference type="ARBA" id="ARBA00023125"/>
    </source>
</evidence>
<dbReference type="KEGG" id="qlo:115992910"/>
<dbReference type="CDD" id="cd00167">
    <property type="entry name" value="SANT"/>
    <property type="match status" value="2"/>
</dbReference>
<dbReference type="PANTHER" id="PTHR10641">
    <property type="entry name" value="MYB FAMILY TRANSCRIPTION FACTOR"/>
    <property type="match status" value="1"/>
</dbReference>
<dbReference type="Pfam" id="PF00249">
    <property type="entry name" value="Myb_DNA-binding"/>
    <property type="match status" value="2"/>
</dbReference>
<feature type="region of interest" description="Disordered" evidence="7">
    <location>
        <begin position="114"/>
        <end position="162"/>
    </location>
</feature>
<sequence>MVKAPFYDKNGLKKGAWIPEEDDKLRSFIQRYGHSNWYKLPKLAGLSRCGKSCRMRWLNYLQPGVKRGNFTNEEEDLIIKLHEEAGNKWSMIAKHLPGRTDNEIKNHWHTHLKKHVKQNPKTSEVKEQFNETSQCKAKKNRESESGSLHASASSHQSLESSPLSTELSSSELFSLSYDHPPVTGINWAEEDCLTSFETFEDTFGDFWTEPFVAGNMNIPVEFPISPYILYHDDTDSFDKVMQELPKN</sequence>
<comment type="subcellular location">
    <subcellularLocation>
        <location evidence="1">Nucleus</location>
    </subcellularLocation>
</comment>
<dbReference type="RefSeq" id="XP_030973014.1">
    <property type="nucleotide sequence ID" value="XM_031117154.1"/>
</dbReference>
<organism evidence="10 11">
    <name type="scientific">Quercus lobata</name>
    <name type="common">Valley oak</name>
    <dbReference type="NCBI Taxonomy" id="97700"/>
    <lineage>
        <taxon>Eukaryota</taxon>
        <taxon>Viridiplantae</taxon>
        <taxon>Streptophyta</taxon>
        <taxon>Embryophyta</taxon>
        <taxon>Tracheophyta</taxon>
        <taxon>Spermatophyta</taxon>
        <taxon>Magnoliopsida</taxon>
        <taxon>eudicotyledons</taxon>
        <taxon>Gunneridae</taxon>
        <taxon>Pentapetalae</taxon>
        <taxon>rosids</taxon>
        <taxon>fabids</taxon>
        <taxon>Fagales</taxon>
        <taxon>Fagaceae</taxon>
        <taxon>Quercus</taxon>
    </lineage>
</organism>
<evidence type="ECO:0000256" key="2">
    <source>
        <dbReference type="ARBA" id="ARBA00022737"/>
    </source>
</evidence>
<dbReference type="Proteomes" id="UP000594261">
    <property type="component" value="Chromosome 5"/>
</dbReference>
<dbReference type="GO" id="GO:0005634">
    <property type="term" value="C:nucleus"/>
    <property type="evidence" value="ECO:0007669"/>
    <property type="project" value="UniProtKB-SubCell"/>
</dbReference>
<protein>
    <submittedName>
        <fullName evidence="10">Uncharacterized protein</fullName>
    </submittedName>
</protein>
<dbReference type="GO" id="GO:0003677">
    <property type="term" value="F:DNA binding"/>
    <property type="evidence" value="ECO:0007669"/>
    <property type="project" value="UniProtKB-KW"/>
</dbReference>
<reference evidence="10" key="2">
    <citation type="submission" date="2021-01" db="UniProtKB">
        <authorList>
            <consortium name="EnsemblPlants"/>
        </authorList>
    </citation>
    <scope>IDENTIFICATION</scope>
</reference>
<keyword evidence="2" id="KW-0677">Repeat</keyword>
<dbReference type="EMBL" id="LRBV02000005">
    <property type="status" value="NOT_ANNOTATED_CDS"/>
    <property type="molecule type" value="Genomic_DNA"/>
</dbReference>
<feature type="domain" description="HTH myb-type" evidence="9">
    <location>
        <begin position="9"/>
        <end position="61"/>
    </location>
</feature>
<feature type="domain" description="Myb-like" evidence="8">
    <location>
        <begin position="62"/>
        <end position="112"/>
    </location>
</feature>
<dbReference type="FunFam" id="1.10.10.60:FF:000015">
    <property type="entry name" value="Transcription factor RAX3"/>
    <property type="match status" value="1"/>
</dbReference>
<keyword evidence="6" id="KW-0539">Nucleus</keyword>
<dbReference type="SUPFAM" id="SSF46689">
    <property type="entry name" value="Homeodomain-like"/>
    <property type="match status" value="1"/>
</dbReference>
<reference evidence="10 11" key="1">
    <citation type="journal article" date="2016" name="G3 (Bethesda)">
        <title>First Draft Assembly and Annotation of the Genome of a California Endemic Oak Quercus lobata Nee (Fagaceae).</title>
        <authorList>
            <person name="Sork V.L."/>
            <person name="Fitz-Gibbon S.T."/>
            <person name="Puiu D."/>
            <person name="Crepeau M."/>
            <person name="Gugger P.F."/>
            <person name="Sherman R."/>
            <person name="Stevens K."/>
            <person name="Langley C.H."/>
            <person name="Pellegrini M."/>
            <person name="Salzberg S.L."/>
        </authorList>
    </citation>
    <scope>NUCLEOTIDE SEQUENCE [LARGE SCALE GENOMIC DNA]</scope>
    <source>
        <strain evidence="10 11">cv. SW786</strain>
    </source>
</reference>
<feature type="compositionally biased region" description="Low complexity" evidence="7">
    <location>
        <begin position="145"/>
        <end position="162"/>
    </location>
</feature>
<evidence type="ECO:0000259" key="8">
    <source>
        <dbReference type="PROSITE" id="PS50090"/>
    </source>
</evidence>
<evidence type="ECO:0000313" key="10">
    <source>
        <dbReference type="EnsemblPlants" id="QL05p031937:mrna"/>
    </source>
</evidence>
<dbReference type="InParanoid" id="A0A7N2R4Q8"/>
<evidence type="ECO:0000259" key="9">
    <source>
        <dbReference type="PROSITE" id="PS51294"/>
    </source>
</evidence>
<gene>
    <name evidence="10" type="primary">LOC115992910</name>
</gene>
<accession>A0A7N2R4Q8</accession>
<keyword evidence="4" id="KW-0238">DNA-binding</keyword>
<evidence type="ECO:0000256" key="3">
    <source>
        <dbReference type="ARBA" id="ARBA00023015"/>
    </source>
</evidence>
<name>A0A7N2R4Q8_QUELO</name>
<dbReference type="InterPro" id="IPR001005">
    <property type="entry name" value="SANT/Myb"/>
</dbReference>
<keyword evidence="3" id="KW-0805">Transcription regulation</keyword>
<evidence type="ECO:0000256" key="1">
    <source>
        <dbReference type="ARBA" id="ARBA00004123"/>
    </source>
</evidence>
<dbReference type="OMA" id="YKNEGSG"/>
<dbReference type="AlphaFoldDB" id="A0A7N2R4Q8"/>
<feature type="domain" description="HTH myb-type" evidence="9">
    <location>
        <begin position="62"/>
        <end position="116"/>
    </location>
</feature>
<dbReference type="PANTHER" id="PTHR10641:SF1377">
    <property type="entry name" value="MYB-RELATED PROTEIN MYB4-LIKE"/>
    <property type="match status" value="1"/>
</dbReference>
<dbReference type="InterPro" id="IPR017930">
    <property type="entry name" value="Myb_dom"/>
</dbReference>
<evidence type="ECO:0000313" key="11">
    <source>
        <dbReference type="Proteomes" id="UP000594261"/>
    </source>
</evidence>
<dbReference type="InterPro" id="IPR015495">
    <property type="entry name" value="Myb_TF_plants"/>
</dbReference>
<dbReference type="InterPro" id="IPR009057">
    <property type="entry name" value="Homeodomain-like_sf"/>
</dbReference>
<dbReference type="PROSITE" id="PS50090">
    <property type="entry name" value="MYB_LIKE"/>
    <property type="match status" value="2"/>
</dbReference>
<proteinExistence type="predicted"/>
<dbReference type="PROSITE" id="PS51294">
    <property type="entry name" value="HTH_MYB"/>
    <property type="match status" value="2"/>
</dbReference>
<dbReference type="Gramene" id="QL05p031937:mrna">
    <property type="protein sequence ID" value="QL05p031937:mrna"/>
    <property type="gene ID" value="QL05p031937"/>
</dbReference>
<evidence type="ECO:0000256" key="6">
    <source>
        <dbReference type="ARBA" id="ARBA00023242"/>
    </source>
</evidence>
<keyword evidence="5" id="KW-0804">Transcription</keyword>
<dbReference type="OrthoDB" id="2143914at2759"/>
<dbReference type="GeneID" id="115992910"/>